<feature type="region of interest" description="Disordered" evidence="4">
    <location>
        <begin position="75"/>
        <end position="103"/>
    </location>
</feature>
<evidence type="ECO:0000313" key="6">
    <source>
        <dbReference type="EMBL" id="KAF8404409.1"/>
    </source>
</evidence>
<dbReference type="SUPFAM" id="SSF47954">
    <property type="entry name" value="Cyclin-like"/>
    <property type="match status" value="1"/>
</dbReference>
<proteinExistence type="inferred from homology"/>
<evidence type="ECO:0000256" key="2">
    <source>
        <dbReference type="ARBA" id="ARBA00022737"/>
    </source>
</evidence>
<feature type="compositionally biased region" description="Basic residues" evidence="4">
    <location>
        <begin position="75"/>
        <end position="86"/>
    </location>
</feature>
<dbReference type="AlphaFoldDB" id="A0A834ZAM5"/>
<dbReference type="Pfam" id="PF00134">
    <property type="entry name" value="Cyclin_N"/>
    <property type="match status" value="1"/>
</dbReference>
<dbReference type="InterPro" id="IPR050872">
    <property type="entry name" value="PPR_P_subfamily"/>
</dbReference>
<dbReference type="PANTHER" id="PTHR46128:SF266">
    <property type="entry name" value="PENTACOTRIPEPTIDE-REPEAT REGION OF PRORP DOMAIN-CONTAINING PROTEIN"/>
    <property type="match status" value="1"/>
</dbReference>
<dbReference type="OrthoDB" id="185373at2759"/>
<dbReference type="Proteomes" id="UP000655225">
    <property type="component" value="Unassembled WGS sequence"/>
</dbReference>
<keyword evidence="2" id="KW-0677">Repeat</keyword>
<evidence type="ECO:0000256" key="3">
    <source>
        <dbReference type="PROSITE-ProRule" id="PRU00708"/>
    </source>
</evidence>
<dbReference type="InterPro" id="IPR006671">
    <property type="entry name" value="Cyclin_N"/>
</dbReference>
<comment type="similarity">
    <text evidence="1">Belongs to the PPR family. P subfamily.</text>
</comment>
<feature type="repeat" description="PPR" evidence="3">
    <location>
        <begin position="354"/>
        <end position="388"/>
    </location>
</feature>
<evidence type="ECO:0000256" key="4">
    <source>
        <dbReference type="SAM" id="MobiDB-lite"/>
    </source>
</evidence>
<feature type="domain" description="Cyclin N-terminal" evidence="5">
    <location>
        <begin position="306"/>
        <end position="348"/>
    </location>
</feature>
<accession>A0A834ZAM5</accession>
<dbReference type="PANTHER" id="PTHR46128">
    <property type="entry name" value="MITOCHONDRIAL GROUP I INTRON SPLICING FACTOR CCM1"/>
    <property type="match status" value="1"/>
</dbReference>
<keyword evidence="7" id="KW-1185">Reference proteome</keyword>
<dbReference type="Gene3D" id="1.25.40.10">
    <property type="entry name" value="Tetratricopeptide repeat domain"/>
    <property type="match status" value="1"/>
</dbReference>
<name>A0A834ZAM5_TETSI</name>
<dbReference type="Pfam" id="PF13041">
    <property type="entry name" value="PPR_2"/>
    <property type="match status" value="1"/>
</dbReference>
<dbReference type="InterPro" id="IPR011990">
    <property type="entry name" value="TPR-like_helical_dom_sf"/>
</dbReference>
<protein>
    <recommendedName>
        <fullName evidence="5">Cyclin N-terminal domain-containing protein</fullName>
    </recommendedName>
</protein>
<sequence>MAPAKKGQSKDERSSLCSDFYFCFCFKYQLPCMYSSPSSLFCRDNHSCQTGLQNRHNYRFHQRWIRGADRRTCKGRRSQRGAARLHKLGDPTTTAEKNKTQDRKISAPTHIWVAKTFGKSAATDSHKEVLNLNPSTSNSFNPAIDQRLSEDMEVLVHNNLQEHQRISKLLVLKEGLVVMTSKPKICDFMEEEVVDLILDSRAPNIKTNQIGYDSEFCLDYNSTDRVDSGIKASDLSLISRPEFYCGSQNNDCRSPEDLTIENLSLARQHDVEDLQVPPISNLSILLKQAQDSKREVDSHALSMAYGVMRKKLQLVGVTAMLLACKYEEVFVPGRLKEAVELFEEMVSKVQVMPDALTYNVLVNGFCREGKVDQARKIMDFMRKNGCCPNIFIYSALMNRFCKEGRVEEAILMRKSGMKVDVVGYTTLINYLCRFLLRSKLAMYSFACRLIFASFIASY</sequence>
<comment type="caution">
    <text evidence="6">The sequence shown here is derived from an EMBL/GenBank/DDBJ whole genome shotgun (WGS) entry which is preliminary data.</text>
</comment>
<dbReference type="PROSITE" id="PS51375">
    <property type="entry name" value="PPR"/>
    <property type="match status" value="1"/>
</dbReference>
<dbReference type="EMBL" id="JABCRI010000006">
    <property type="protein sequence ID" value="KAF8404409.1"/>
    <property type="molecule type" value="Genomic_DNA"/>
</dbReference>
<organism evidence="6 7">
    <name type="scientific">Tetracentron sinense</name>
    <name type="common">Spur-leaf</name>
    <dbReference type="NCBI Taxonomy" id="13715"/>
    <lineage>
        <taxon>Eukaryota</taxon>
        <taxon>Viridiplantae</taxon>
        <taxon>Streptophyta</taxon>
        <taxon>Embryophyta</taxon>
        <taxon>Tracheophyta</taxon>
        <taxon>Spermatophyta</taxon>
        <taxon>Magnoliopsida</taxon>
        <taxon>Trochodendrales</taxon>
        <taxon>Trochodendraceae</taxon>
        <taxon>Tetracentron</taxon>
    </lineage>
</organism>
<dbReference type="InterPro" id="IPR002885">
    <property type="entry name" value="PPR_rpt"/>
</dbReference>
<evidence type="ECO:0000313" key="7">
    <source>
        <dbReference type="Proteomes" id="UP000655225"/>
    </source>
</evidence>
<dbReference type="NCBIfam" id="TIGR00756">
    <property type="entry name" value="PPR"/>
    <property type="match status" value="2"/>
</dbReference>
<evidence type="ECO:0000259" key="5">
    <source>
        <dbReference type="Pfam" id="PF00134"/>
    </source>
</evidence>
<evidence type="ECO:0000256" key="1">
    <source>
        <dbReference type="ARBA" id="ARBA00007626"/>
    </source>
</evidence>
<reference evidence="6 7" key="1">
    <citation type="submission" date="2020-04" db="EMBL/GenBank/DDBJ databases">
        <title>Plant Genome Project.</title>
        <authorList>
            <person name="Zhang R.-G."/>
        </authorList>
    </citation>
    <scope>NUCLEOTIDE SEQUENCE [LARGE SCALE GENOMIC DNA]</scope>
    <source>
        <strain evidence="6">YNK0</strain>
        <tissue evidence="6">Leaf</tissue>
    </source>
</reference>
<dbReference type="InterPro" id="IPR036915">
    <property type="entry name" value="Cyclin-like_sf"/>
</dbReference>
<gene>
    <name evidence="6" type="ORF">HHK36_009294</name>
</gene>